<evidence type="ECO:0000313" key="4">
    <source>
        <dbReference type="Proteomes" id="UP000245535"/>
    </source>
</evidence>
<dbReference type="EMBL" id="QGDO01000004">
    <property type="protein sequence ID" value="PWJ40868.1"/>
    <property type="molecule type" value="Genomic_DNA"/>
</dbReference>
<dbReference type="RefSeq" id="WP_109619685.1">
    <property type="nucleotide sequence ID" value="NZ_QGDO01000004.1"/>
</dbReference>
<dbReference type="Proteomes" id="UP000245535">
    <property type="component" value="Unassembled WGS sequence"/>
</dbReference>
<evidence type="ECO:0000256" key="1">
    <source>
        <dbReference type="SAM" id="Coils"/>
    </source>
</evidence>
<keyword evidence="4" id="KW-1185">Reference proteome</keyword>
<dbReference type="OrthoDB" id="114754at2"/>
<name>A0A315Z877_SEDFL</name>
<reference evidence="3 4" key="1">
    <citation type="submission" date="2018-03" db="EMBL/GenBank/DDBJ databases">
        <title>Genomic Encyclopedia of Archaeal and Bacterial Type Strains, Phase II (KMG-II): from individual species to whole genera.</title>
        <authorList>
            <person name="Goeker M."/>
        </authorList>
    </citation>
    <scope>NUCLEOTIDE SEQUENCE [LARGE SCALE GENOMIC DNA]</scope>
    <source>
        <strain evidence="3 4">DSM 28229</strain>
    </source>
</reference>
<evidence type="ECO:0000313" key="3">
    <source>
        <dbReference type="EMBL" id="PWJ40868.1"/>
    </source>
</evidence>
<keyword evidence="1" id="KW-0175">Coiled coil</keyword>
<gene>
    <name evidence="3" type="ORF">BC781_104128</name>
</gene>
<dbReference type="AlphaFoldDB" id="A0A315Z877"/>
<feature type="compositionally biased region" description="Basic residues" evidence="2">
    <location>
        <begin position="1"/>
        <end position="19"/>
    </location>
</feature>
<feature type="region of interest" description="Disordered" evidence="2">
    <location>
        <begin position="1"/>
        <end position="20"/>
    </location>
</feature>
<evidence type="ECO:0000256" key="2">
    <source>
        <dbReference type="SAM" id="MobiDB-lite"/>
    </source>
</evidence>
<accession>A0A315Z877</accession>
<organism evidence="3 4">
    <name type="scientific">Sediminitomix flava</name>
    <dbReference type="NCBI Taxonomy" id="379075"/>
    <lineage>
        <taxon>Bacteria</taxon>
        <taxon>Pseudomonadati</taxon>
        <taxon>Bacteroidota</taxon>
        <taxon>Cytophagia</taxon>
        <taxon>Cytophagales</taxon>
        <taxon>Flammeovirgaceae</taxon>
        <taxon>Sediminitomix</taxon>
    </lineage>
</organism>
<proteinExistence type="predicted"/>
<evidence type="ECO:0008006" key="5">
    <source>
        <dbReference type="Google" id="ProtNLM"/>
    </source>
</evidence>
<sequence length="370" mass="43532">MAKHKSSIQKKLKKDKKKSVTPLSTYRNLLGRIEIKKKRNEKLSKELSHLLQTYEKNIAPHFKGRHESVSQIVDLLIFHLSDPSLNAYQVSLIQDWIQECFYFLSDSSFAHTEKYQKLYEAYVGQLKTEIEEEDTHAEEVYTFVRKSAEEELGVNLETFLNEKEILAFCQNPNAFVKAYAHKFEKALQIQKPNKEEEATSDLEQHNEQKNVLKNTSVNDLYKKLAKVLHPDLEPNEFKKEDKHELMSSLVIAKKENDLSTIMKLYQEHIDDAEFEFAESELEKMIPLLKKKEASLEKDFERMKSRSPQVRWIMEHIYGRTSRSIEKKMEQVKANMKNEVLKDQKFAEQISTIKGLKYELETNNRKHFIGL</sequence>
<comment type="caution">
    <text evidence="3">The sequence shown here is derived from an EMBL/GenBank/DDBJ whole genome shotgun (WGS) entry which is preliminary data.</text>
</comment>
<feature type="coiled-coil region" evidence="1">
    <location>
        <begin position="26"/>
        <end position="53"/>
    </location>
</feature>
<protein>
    <recommendedName>
        <fullName evidence="5">DnaJ-like protein</fullName>
    </recommendedName>
</protein>